<dbReference type="SUPFAM" id="SSF46894">
    <property type="entry name" value="C-terminal effector domain of the bipartite response regulators"/>
    <property type="match status" value="1"/>
</dbReference>
<dbReference type="CDD" id="cd15831">
    <property type="entry name" value="BTAD"/>
    <property type="match status" value="1"/>
</dbReference>
<evidence type="ECO:0000313" key="9">
    <source>
        <dbReference type="Proteomes" id="UP000295281"/>
    </source>
</evidence>
<protein>
    <submittedName>
        <fullName evidence="8">DNA-binding SARP family transcriptional activator</fullName>
    </submittedName>
</protein>
<dbReference type="SUPFAM" id="SSF52540">
    <property type="entry name" value="P-loop containing nucleoside triphosphate hydrolases"/>
    <property type="match status" value="1"/>
</dbReference>
<dbReference type="Proteomes" id="UP000295281">
    <property type="component" value="Unassembled WGS sequence"/>
</dbReference>
<keyword evidence="4" id="KW-0804">Transcription</keyword>
<dbReference type="InterPro" id="IPR011990">
    <property type="entry name" value="TPR-like_helical_dom_sf"/>
</dbReference>
<dbReference type="PROSITE" id="PS51755">
    <property type="entry name" value="OMPR_PHOB"/>
    <property type="match status" value="1"/>
</dbReference>
<organism evidence="8 9">
    <name type="scientific">Actinorugispora endophytica</name>
    <dbReference type="NCBI Taxonomy" id="1605990"/>
    <lineage>
        <taxon>Bacteria</taxon>
        <taxon>Bacillati</taxon>
        <taxon>Actinomycetota</taxon>
        <taxon>Actinomycetes</taxon>
        <taxon>Streptosporangiales</taxon>
        <taxon>Nocardiopsidaceae</taxon>
        <taxon>Actinorugispora</taxon>
    </lineage>
</organism>
<dbReference type="PRINTS" id="PR00364">
    <property type="entry name" value="DISEASERSIST"/>
</dbReference>
<evidence type="ECO:0000256" key="3">
    <source>
        <dbReference type="ARBA" id="ARBA00023125"/>
    </source>
</evidence>
<dbReference type="GO" id="GO:0000160">
    <property type="term" value="P:phosphorelay signal transduction system"/>
    <property type="evidence" value="ECO:0007669"/>
    <property type="project" value="InterPro"/>
</dbReference>
<feature type="compositionally biased region" description="Low complexity" evidence="6">
    <location>
        <begin position="481"/>
        <end position="501"/>
    </location>
</feature>
<dbReference type="OrthoDB" id="5521887at2"/>
<sequence>MELQMLGPLRASVDGRPVALGGRRARTALALLLLEPGRVVPVPRFVDALWEERPPASARTQVAIVVSGLRRAFREAGAAGDPIETVGSGYLLRPREARVDACAAAGLVARGRAAAVARRPGDAADALRAALSLWRGPVLCGLDSDAVTAGARRWEELRLAAAEELAEAEFALGRHREHIEALSSLVAEDPFQERFRALLMTALARAGRRADALAVYAEGHRVLSRELGVVPGRELRGAHEAILRDAPPARERRAAGPRVPAVRPGQLPQAVSAFTGRAAELAALDGLLERDERDRHLPVCVISGGAGVGKSGLALHWAHRAADRFPDGQLFADLHGGGPRPMAAGVVLGRFLHALGVPRGEVPTSLEERAALYRSVLRDRRVLVLLDDAASERQALPLLPGSHRCCVVVTARTSLSGLAARSGALVVRLAALNPAESADLLRRVAGTARLPVEPAAVARLGEACGGLPMALRSAVVRLQGEPRPAVPARPEAPRVPAQRGR</sequence>
<keyword evidence="9" id="KW-1185">Reference proteome</keyword>
<evidence type="ECO:0000313" key="8">
    <source>
        <dbReference type="EMBL" id="TDQ53481.1"/>
    </source>
</evidence>
<dbReference type="InterPro" id="IPR005158">
    <property type="entry name" value="BTAD"/>
</dbReference>
<dbReference type="Gene3D" id="1.10.10.10">
    <property type="entry name" value="Winged helix-like DNA-binding domain superfamily/Winged helix DNA-binding domain"/>
    <property type="match status" value="1"/>
</dbReference>
<feature type="region of interest" description="Disordered" evidence="6">
    <location>
        <begin position="480"/>
        <end position="501"/>
    </location>
</feature>
<dbReference type="PANTHER" id="PTHR35807:SF1">
    <property type="entry name" value="TRANSCRIPTIONAL REGULATOR REDD"/>
    <property type="match status" value="1"/>
</dbReference>
<dbReference type="EMBL" id="SNYN01000004">
    <property type="protein sequence ID" value="TDQ53481.1"/>
    <property type="molecule type" value="Genomic_DNA"/>
</dbReference>
<dbReference type="Gene3D" id="1.25.40.10">
    <property type="entry name" value="Tetratricopeptide repeat domain"/>
    <property type="match status" value="1"/>
</dbReference>
<name>A0A4R6V3Z0_9ACTN</name>
<evidence type="ECO:0000256" key="1">
    <source>
        <dbReference type="ARBA" id="ARBA00005820"/>
    </source>
</evidence>
<evidence type="ECO:0000259" key="7">
    <source>
        <dbReference type="PROSITE" id="PS51755"/>
    </source>
</evidence>
<reference evidence="8 9" key="1">
    <citation type="submission" date="2019-03" db="EMBL/GenBank/DDBJ databases">
        <title>Genomic Encyclopedia of Type Strains, Phase IV (KMG-IV): sequencing the most valuable type-strain genomes for metagenomic binning, comparative biology and taxonomic classification.</title>
        <authorList>
            <person name="Goeker M."/>
        </authorList>
    </citation>
    <scope>NUCLEOTIDE SEQUENCE [LARGE SCALE GENOMIC DNA]</scope>
    <source>
        <strain evidence="8 9">DSM 46770</strain>
    </source>
</reference>
<dbReference type="Pfam" id="PF00486">
    <property type="entry name" value="Trans_reg_C"/>
    <property type="match status" value="1"/>
</dbReference>
<dbReference type="InterPro" id="IPR051677">
    <property type="entry name" value="AfsR-DnrI-RedD_regulator"/>
</dbReference>
<comment type="caution">
    <text evidence="8">The sequence shown here is derived from an EMBL/GenBank/DDBJ whole genome shotgun (WGS) entry which is preliminary data.</text>
</comment>
<keyword evidence="2" id="KW-0805">Transcription regulation</keyword>
<feature type="DNA-binding region" description="OmpR/PhoB-type" evidence="5">
    <location>
        <begin position="1"/>
        <end position="94"/>
    </location>
</feature>
<dbReference type="SMART" id="SM01043">
    <property type="entry name" value="BTAD"/>
    <property type="match status" value="1"/>
</dbReference>
<evidence type="ECO:0000256" key="2">
    <source>
        <dbReference type="ARBA" id="ARBA00023015"/>
    </source>
</evidence>
<dbReference type="GO" id="GO:0003677">
    <property type="term" value="F:DNA binding"/>
    <property type="evidence" value="ECO:0007669"/>
    <property type="project" value="UniProtKB-UniRule"/>
</dbReference>
<feature type="domain" description="OmpR/PhoB-type" evidence="7">
    <location>
        <begin position="1"/>
        <end position="94"/>
    </location>
</feature>
<dbReference type="GO" id="GO:0006355">
    <property type="term" value="P:regulation of DNA-templated transcription"/>
    <property type="evidence" value="ECO:0007669"/>
    <property type="project" value="InterPro"/>
</dbReference>
<evidence type="ECO:0000256" key="5">
    <source>
        <dbReference type="PROSITE-ProRule" id="PRU01091"/>
    </source>
</evidence>
<dbReference type="AlphaFoldDB" id="A0A4R6V3Z0"/>
<dbReference type="Gene3D" id="3.40.50.300">
    <property type="entry name" value="P-loop containing nucleotide triphosphate hydrolases"/>
    <property type="match status" value="1"/>
</dbReference>
<dbReference type="PANTHER" id="PTHR35807">
    <property type="entry name" value="TRANSCRIPTIONAL REGULATOR REDD-RELATED"/>
    <property type="match status" value="1"/>
</dbReference>
<dbReference type="InterPro" id="IPR027417">
    <property type="entry name" value="P-loop_NTPase"/>
</dbReference>
<dbReference type="InterPro" id="IPR001867">
    <property type="entry name" value="OmpR/PhoB-type_DNA-bd"/>
</dbReference>
<dbReference type="InterPro" id="IPR016032">
    <property type="entry name" value="Sig_transdc_resp-reg_C-effctor"/>
</dbReference>
<dbReference type="Pfam" id="PF03704">
    <property type="entry name" value="BTAD"/>
    <property type="match status" value="1"/>
</dbReference>
<dbReference type="SMART" id="SM00862">
    <property type="entry name" value="Trans_reg_C"/>
    <property type="match status" value="1"/>
</dbReference>
<evidence type="ECO:0000256" key="6">
    <source>
        <dbReference type="SAM" id="MobiDB-lite"/>
    </source>
</evidence>
<dbReference type="InterPro" id="IPR036388">
    <property type="entry name" value="WH-like_DNA-bd_sf"/>
</dbReference>
<gene>
    <name evidence="8" type="ORF">EV190_104271</name>
</gene>
<dbReference type="SUPFAM" id="SSF48452">
    <property type="entry name" value="TPR-like"/>
    <property type="match status" value="1"/>
</dbReference>
<keyword evidence="3 5" id="KW-0238">DNA-binding</keyword>
<proteinExistence type="inferred from homology"/>
<accession>A0A4R6V3Z0</accession>
<evidence type="ECO:0000256" key="4">
    <source>
        <dbReference type="ARBA" id="ARBA00023163"/>
    </source>
</evidence>
<comment type="similarity">
    <text evidence="1">Belongs to the AfsR/DnrI/RedD regulatory family.</text>
</comment>